<dbReference type="NCBIfam" id="TIGR01943">
    <property type="entry name" value="rnfA"/>
    <property type="match status" value="1"/>
</dbReference>
<feature type="transmembrane region" description="Helical" evidence="8">
    <location>
        <begin position="98"/>
        <end position="121"/>
    </location>
</feature>
<gene>
    <name evidence="9" type="primary">rsxA</name>
    <name evidence="8" type="synonym">rnfA</name>
    <name evidence="9" type="ORF">GH811_01440</name>
</gene>
<feature type="transmembrane region" description="Helical" evidence="8">
    <location>
        <begin position="6"/>
        <end position="30"/>
    </location>
</feature>
<feature type="transmembrane region" description="Helical" evidence="8">
    <location>
        <begin position="133"/>
        <end position="153"/>
    </location>
</feature>
<dbReference type="NCBIfam" id="NF003481">
    <property type="entry name" value="PRK05151.1"/>
    <property type="match status" value="1"/>
</dbReference>
<comment type="subunit">
    <text evidence="8">The complex is composed of six subunits: RnfA, RnfB, RnfC, RnfD, RnfE and RnfG.</text>
</comment>
<dbReference type="EC" id="7.-.-.-" evidence="8"/>
<keyword evidence="10" id="KW-1185">Reference proteome</keyword>
<feature type="transmembrane region" description="Helical" evidence="8">
    <location>
        <begin position="165"/>
        <end position="186"/>
    </location>
</feature>
<proteinExistence type="inferred from homology"/>
<keyword evidence="8" id="KW-1003">Cell membrane</keyword>
<dbReference type="InterPro" id="IPR050133">
    <property type="entry name" value="NqrDE/RnfAE_oxidrdctase"/>
</dbReference>
<evidence type="ECO:0000313" key="9">
    <source>
        <dbReference type="EMBL" id="MBC3898279.1"/>
    </source>
</evidence>
<feature type="transmembrane region" description="Helical" evidence="8">
    <location>
        <begin position="37"/>
        <end position="58"/>
    </location>
</feature>
<keyword evidence="2 8" id="KW-0813">Transport</keyword>
<evidence type="ECO:0000256" key="8">
    <source>
        <dbReference type="HAMAP-Rule" id="MF_00459"/>
    </source>
</evidence>
<keyword evidence="6 8" id="KW-1133">Transmembrane helix</keyword>
<dbReference type="PANTHER" id="PTHR30335">
    <property type="entry name" value="INTEGRAL MEMBRANE PROTEIN OF SOXR-REDUCING COMPLEX"/>
    <property type="match status" value="1"/>
</dbReference>
<dbReference type="EMBL" id="WJBE01000001">
    <property type="protein sequence ID" value="MBC3898279.1"/>
    <property type="molecule type" value="Genomic_DNA"/>
</dbReference>
<dbReference type="Pfam" id="PF02508">
    <property type="entry name" value="Rnf-Nqr"/>
    <property type="match status" value="1"/>
</dbReference>
<organism evidence="9 10">
    <name type="scientific">Acetobacterium malicum</name>
    <dbReference type="NCBI Taxonomy" id="52692"/>
    <lineage>
        <taxon>Bacteria</taxon>
        <taxon>Bacillati</taxon>
        <taxon>Bacillota</taxon>
        <taxon>Clostridia</taxon>
        <taxon>Eubacteriales</taxon>
        <taxon>Eubacteriaceae</taxon>
        <taxon>Acetobacterium</taxon>
    </lineage>
</organism>
<sequence>MTLIFIMISAIFINNFVLSRFLGICPFLGVSKQVETAVGMGVAVTFVMALASAITYVVQYSILDPLGLGYLQTIAFILIIAALVQLVEMIIKKSSPSLYQALGVYLPLITTNCAVLGVALINIQNEYNFIETIFNGVGAALGFTLAIVLFAGIRERLETSAVPKALEGFPIALLTAGLMAIAFLGFSGMKLG</sequence>
<keyword evidence="3 8" id="KW-0812">Transmembrane</keyword>
<evidence type="ECO:0000256" key="5">
    <source>
        <dbReference type="ARBA" id="ARBA00022982"/>
    </source>
</evidence>
<protein>
    <recommendedName>
        <fullName evidence="8">Ion-translocating oxidoreductase complex subunit A</fullName>
        <ecNumber evidence="8">7.-.-.-</ecNumber>
    </recommendedName>
    <alternativeName>
        <fullName evidence="8">Rnf electron transport complex subunit A</fullName>
    </alternativeName>
</protein>
<comment type="similarity">
    <text evidence="8">Belongs to the NqrDE/RnfAE family.</text>
</comment>
<evidence type="ECO:0000313" key="10">
    <source>
        <dbReference type="Proteomes" id="UP000622405"/>
    </source>
</evidence>
<evidence type="ECO:0000256" key="4">
    <source>
        <dbReference type="ARBA" id="ARBA00022967"/>
    </source>
</evidence>
<evidence type="ECO:0000256" key="1">
    <source>
        <dbReference type="ARBA" id="ARBA00004127"/>
    </source>
</evidence>
<comment type="subcellular location">
    <subcellularLocation>
        <location evidence="8">Cell membrane</location>
        <topology evidence="8">Multi-pass membrane protein</topology>
    </subcellularLocation>
    <subcellularLocation>
        <location evidence="1">Endomembrane system</location>
        <topology evidence="1">Multi-pass membrane protein</topology>
    </subcellularLocation>
</comment>
<keyword evidence="7 8" id="KW-0472">Membrane</keyword>
<keyword evidence="4 8" id="KW-1278">Translocase</keyword>
<feature type="transmembrane region" description="Helical" evidence="8">
    <location>
        <begin position="70"/>
        <end position="91"/>
    </location>
</feature>
<accession>A0ABR6YSX4</accession>
<dbReference type="InterPro" id="IPR003667">
    <property type="entry name" value="NqrDE/RnfAE"/>
</dbReference>
<dbReference type="InterPro" id="IPR011293">
    <property type="entry name" value="Ion_transpt_RnfA/RsxA"/>
</dbReference>
<dbReference type="PIRSF" id="PIRSF006102">
    <property type="entry name" value="NQR_DE"/>
    <property type="match status" value="1"/>
</dbReference>
<dbReference type="RefSeq" id="WP_026395435.1">
    <property type="nucleotide sequence ID" value="NZ_WJBE01000001.1"/>
</dbReference>
<dbReference type="PANTHER" id="PTHR30335:SF0">
    <property type="entry name" value="ION-TRANSLOCATING OXIDOREDUCTASE COMPLEX SUBUNIT A"/>
    <property type="match status" value="1"/>
</dbReference>
<evidence type="ECO:0000256" key="2">
    <source>
        <dbReference type="ARBA" id="ARBA00022448"/>
    </source>
</evidence>
<comment type="function">
    <text evidence="8">Part of a membrane-bound complex that couples electron transfer with translocation of ions across the membrane.</text>
</comment>
<evidence type="ECO:0000256" key="6">
    <source>
        <dbReference type="ARBA" id="ARBA00022989"/>
    </source>
</evidence>
<evidence type="ECO:0000256" key="3">
    <source>
        <dbReference type="ARBA" id="ARBA00022692"/>
    </source>
</evidence>
<dbReference type="Proteomes" id="UP000622405">
    <property type="component" value="Unassembled WGS sequence"/>
</dbReference>
<keyword evidence="5 8" id="KW-0249">Electron transport</keyword>
<reference evidence="9 10" key="1">
    <citation type="journal article" date="2020" name="mSystems">
        <title>Defining Genomic and Predicted Metabolic Features of the Acetobacterium Genus.</title>
        <authorList>
            <person name="Ross D.E."/>
            <person name="Marshall C.W."/>
            <person name="Gulliver D."/>
            <person name="May H.D."/>
            <person name="Norman R.S."/>
        </authorList>
    </citation>
    <scope>NUCLEOTIDE SEQUENCE [LARGE SCALE GENOMIC DNA]</scope>
    <source>
        <strain evidence="9 10">DSM 4132</strain>
    </source>
</reference>
<name>A0ABR6YSX4_9FIRM</name>
<evidence type="ECO:0000256" key="7">
    <source>
        <dbReference type="ARBA" id="ARBA00023136"/>
    </source>
</evidence>
<comment type="caution">
    <text evidence="9">The sequence shown here is derived from an EMBL/GenBank/DDBJ whole genome shotgun (WGS) entry which is preliminary data.</text>
</comment>
<dbReference type="HAMAP" id="MF_00459">
    <property type="entry name" value="RsxA_RnfA"/>
    <property type="match status" value="1"/>
</dbReference>